<dbReference type="SMART" id="SM00292">
    <property type="entry name" value="BRCT"/>
    <property type="match status" value="1"/>
</dbReference>
<gene>
    <name evidence="9" type="ORF">EGYM00163_LOCUS34264</name>
</gene>
<protein>
    <recommendedName>
        <fullName evidence="10">PARP-type domain-containing protein</fullName>
    </recommendedName>
</protein>
<name>A0A7S4G2E9_9EUGL</name>
<evidence type="ECO:0000259" key="7">
    <source>
        <dbReference type="PROSITE" id="PS50064"/>
    </source>
</evidence>
<keyword evidence="2" id="KW-0479">Metal-binding</keyword>
<reference evidence="9" key="1">
    <citation type="submission" date="2021-01" db="EMBL/GenBank/DDBJ databases">
        <authorList>
            <person name="Corre E."/>
            <person name="Pelletier E."/>
            <person name="Niang G."/>
            <person name="Scheremetjew M."/>
            <person name="Finn R."/>
            <person name="Kale V."/>
            <person name="Holt S."/>
            <person name="Cochrane G."/>
            <person name="Meng A."/>
            <person name="Brown T."/>
            <person name="Cohen L."/>
        </authorList>
    </citation>
    <scope>NUCLEOTIDE SEQUENCE</scope>
    <source>
        <strain evidence="9">CCMP1594</strain>
    </source>
</reference>
<organism evidence="9">
    <name type="scientific">Eutreptiella gymnastica</name>
    <dbReference type="NCBI Taxonomy" id="73025"/>
    <lineage>
        <taxon>Eukaryota</taxon>
        <taxon>Discoba</taxon>
        <taxon>Euglenozoa</taxon>
        <taxon>Euglenida</taxon>
        <taxon>Spirocuta</taxon>
        <taxon>Euglenophyceae</taxon>
        <taxon>Eutreptiales</taxon>
        <taxon>Eutreptiaceae</taxon>
        <taxon>Eutreptiella</taxon>
    </lineage>
</organism>
<dbReference type="GO" id="GO:0003677">
    <property type="term" value="F:DNA binding"/>
    <property type="evidence" value="ECO:0007669"/>
    <property type="project" value="InterPro"/>
</dbReference>
<feature type="compositionally biased region" description="Low complexity" evidence="6">
    <location>
        <begin position="133"/>
        <end position="163"/>
    </location>
</feature>
<evidence type="ECO:0008006" key="10">
    <source>
        <dbReference type="Google" id="ProtNLM"/>
    </source>
</evidence>
<sequence>MAKPFLFMAEPARSGAATCKVCKEKIAKGDLRVGVISSFFCKDTFISDHSDVTGPLAATTRKDIDHLYDDHAGWQWRWHHVQCFKFEKFPALKDTSCFVDDGTNHGFTPFSSLSAAHKKTLENCIKGAGGGAAKPKATPKPKAATPAKRAAPDAGPPAKKAKTSSAALAGKTIVFTGTLAMKRVDATSAATSAGAKVTGDVSKNTDIVVCGPGAGSKLAKAQSLGIEVWDEEKFKSTCGL</sequence>
<dbReference type="PROSITE" id="PS50172">
    <property type="entry name" value="BRCT"/>
    <property type="match status" value="1"/>
</dbReference>
<accession>A0A7S4G2E9</accession>
<evidence type="ECO:0000256" key="2">
    <source>
        <dbReference type="ARBA" id="ARBA00022723"/>
    </source>
</evidence>
<keyword evidence="3" id="KW-0863">Zinc-finger</keyword>
<keyword evidence="4" id="KW-0862">Zinc</keyword>
<dbReference type="PROSITE" id="PS50064">
    <property type="entry name" value="ZF_PARP_2"/>
    <property type="match status" value="1"/>
</dbReference>
<feature type="domain" description="PARP-type" evidence="7">
    <location>
        <begin position="7"/>
        <end position="129"/>
    </location>
</feature>
<proteinExistence type="predicted"/>
<dbReference type="InterPro" id="IPR001510">
    <property type="entry name" value="Znf_PARP"/>
</dbReference>
<dbReference type="InterPro" id="IPR001357">
    <property type="entry name" value="BRCT_dom"/>
</dbReference>
<evidence type="ECO:0000256" key="1">
    <source>
        <dbReference type="ARBA" id="ARBA00004123"/>
    </source>
</evidence>
<evidence type="ECO:0000256" key="5">
    <source>
        <dbReference type="ARBA" id="ARBA00023242"/>
    </source>
</evidence>
<dbReference type="CDD" id="cd17748">
    <property type="entry name" value="BRCT_DNA_ligase_like"/>
    <property type="match status" value="1"/>
</dbReference>
<dbReference type="Pfam" id="PF00533">
    <property type="entry name" value="BRCT"/>
    <property type="match status" value="1"/>
</dbReference>
<dbReference type="Gene3D" id="3.40.50.10190">
    <property type="entry name" value="BRCT domain"/>
    <property type="match status" value="1"/>
</dbReference>
<evidence type="ECO:0000256" key="6">
    <source>
        <dbReference type="SAM" id="MobiDB-lite"/>
    </source>
</evidence>
<keyword evidence="5" id="KW-0539">Nucleus</keyword>
<dbReference type="SMART" id="SM01336">
    <property type="entry name" value="zf-PARP"/>
    <property type="match status" value="1"/>
</dbReference>
<dbReference type="InterPro" id="IPR036420">
    <property type="entry name" value="BRCT_dom_sf"/>
</dbReference>
<dbReference type="GO" id="GO:0008270">
    <property type="term" value="F:zinc ion binding"/>
    <property type="evidence" value="ECO:0007669"/>
    <property type="project" value="UniProtKB-KW"/>
</dbReference>
<dbReference type="AlphaFoldDB" id="A0A7S4G2E9"/>
<dbReference type="Gene3D" id="3.30.1740.10">
    <property type="entry name" value="Zinc finger, PARP-type"/>
    <property type="match status" value="1"/>
</dbReference>
<evidence type="ECO:0000259" key="8">
    <source>
        <dbReference type="PROSITE" id="PS50172"/>
    </source>
</evidence>
<evidence type="ECO:0000256" key="4">
    <source>
        <dbReference type="ARBA" id="ARBA00022833"/>
    </source>
</evidence>
<evidence type="ECO:0000256" key="3">
    <source>
        <dbReference type="ARBA" id="ARBA00022771"/>
    </source>
</evidence>
<dbReference type="EMBL" id="HBJA01099229">
    <property type="protein sequence ID" value="CAE0823063.1"/>
    <property type="molecule type" value="Transcribed_RNA"/>
</dbReference>
<feature type="region of interest" description="Disordered" evidence="6">
    <location>
        <begin position="128"/>
        <end position="163"/>
    </location>
</feature>
<comment type="subcellular location">
    <subcellularLocation>
        <location evidence="1">Nucleus</location>
    </subcellularLocation>
</comment>
<dbReference type="InterPro" id="IPR036957">
    <property type="entry name" value="Znf_PARP_sf"/>
</dbReference>
<dbReference type="GO" id="GO:0005634">
    <property type="term" value="C:nucleus"/>
    <property type="evidence" value="ECO:0007669"/>
    <property type="project" value="UniProtKB-SubCell"/>
</dbReference>
<dbReference type="SUPFAM" id="SSF52113">
    <property type="entry name" value="BRCT domain"/>
    <property type="match status" value="1"/>
</dbReference>
<feature type="domain" description="BRCT" evidence="8">
    <location>
        <begin position="163"/>
        <end position="228"/>
    </location>
</feature>
<evidence type="ECO:0000313" key="9">
    <source>
        <dbReference type="EMBL" id="CAE0823063.1"/>
    </source>
</evidence>
<dbReference type="SUPFAM" id="SSF57716">
    <property type="entry name" value="Glucocorticoid receptor-like (DNA-binding domain)"/>
    <property type="match status" value="1"/>
</dbReference>